<keyword evidence="8" id="KW-1185">Reference proteome</keyword>
<dbReference type="GeneID" id="79863660"/>
<dbReference type="InterPro" id="IPR036390">
    <property type="entry name" value="WH_DNA-bd_sf"/>
</dbReference>
<dbReference type="SUPFAM" id="SSF48008">
    <property type="entry name" value="GntR ligand-binding domain-like"/>
    <property type="match status" value="1"/>
</dbReference>
<dbReference type="KEGG" id="asal:CFBP5507_05435"/>
<evidence type="ECO:0000313" key="5">
    <source>
        <dbReference type="EMBL" id="MCZ7936273.1"/>
    </source>
</evidence>
<dbReference type="PANTHER" id="PTHR43537">
    <property type="entry name" value="TRANSCRIPTIONAL REGULATOR, GNTR FAMILY"/>
    <property type="match status" value="1"/>
</dbReference>
<dbReference type="GO" id="GO:0003677">
    <property type="term" value="F:DNA binding"/>
    <property type="evidence" value="ECO:0007669"/>
    <property type="project" value="UniProtKB-KW"/>
</dbReference>
<evidence type="ECO:0000256" key="2">
    <source>
        <dbReference type="ARBA" id="ARBA00023125"/>
    </source>
</evidence>
<evidence type="ECO:0000313" key="6">
    <source>
        <dbReference type="EMBL" id="TRA94681.1"/>
    </source>
</evidence>
<dbReference type="InterPro" id="IPR036388">
    <property type="entry name" value="WH-like_DNA-bd_sf"/>
</dbReference>
<dbReference type="InterPro" id="IPR000524">
    <property type="entry name" value="Tscrpt_reg_HTH_GntR"/>
</dbReference>
<sequence length="244" mass="26596">MKQGDAATHGGRAVIELREKILSGELPGGMRLFEVPTAELLDISRTPVREALSRLTEEGLLNRLPGGGFVVRRFGFADVVDAIEIRGVMEGTAARLAAERGASRGALEEIGHTIRELDLCFGDRVDDVDFDRYSALNQVFHHQLAALCGSEMIRREVERASSLPFASPSAFLPDKANIGAFRRSLRGAQEQHKAIVAAIAAREGARAEAIAREHSRTARTNLEYMIREAPELIAQMPGLALISD</sequence>
<dbReference type="RefSeq" id="WP_077982356.1">
    <property type="nucleotide sequence ID" value="NZ_CP074393.1"/>
</dbReference>
<evidence type="ECO:0000313" key="9">
    <source>
        <dbReference type="Proteomes" id="UP001151018"/>
    </source>
</evidence>
<reference evidence="6 8" key="1">
    <citation type="journal article" date="2019" name="Appl. Microbiol. Biotechnol.">
        <title>Differential efficiency of wild type rhizogenic strains for rol gene transformation of plants.</title>
        <authorList>
            <person name="Desmet S."/>
            <person name="De Keyser E."/>
            <person name="Van Vaerenbergh J."/>
            <person name="Baeyen S."/>
            <person name="Van Huylenbroeck J."/>
            <person name="Geelen D."/>
            <person name="Dhooghe E."/>
        </authorList>
    </citation>
    <scope>NUCLEOTIDE SEQUENCE [LARGE SCALE GENOMIC DNA]</scope>
    <source>
        <strain evidence="6 8">GBBC3283</strain>
    </source>
</reference>
<keyword evidence="2" id="KW-0238">DNA-binding</keyword>
<gene>
    <name evidence="7" type="ORF">CFBP5507_05435</name>
    <name evidence="6" type="ORF">EXN23_06260</name>
    <name evidence="5" type="ORF">O9X88_01830</name>
</gene>
<dbReference type="CDD" id="cd07377">
    <property type="entry name" value="WHTH_GntR"/>
    <property type="match status" value="1"/>
</dbReference>
<keyword evidence="1" id="KW-0805">Transcription regulation</keyword>
<name>A0A1S9EZE6_9HYPH</name>
<dbReference type="PANTHER" id="PTHR43537:SF49">
    <property type="entry name" value="TRANSCRIPTIONAL REGULATORY PROTEIN"/>
    <property type="match status" value="1"/>
</dbReference>
<dbReference type="Gene3D" id="1.20.120.530">
    <property type="entry name" value="GntR ligand-binding domain-like"/>
    <property type="match status" value="1"/>
</dbReference>
<dbReference type="InterPro" id="IPR011711">
    <property type="entry name" value="GntR_C"/>
</dbReference>
<dbReference type="AlphaFoldDB" id="A0A1S9EZE6"/>
<dbReference type="EMBL" id="CP109968">
    <property type="protein sequence ID" value="UYZ08444.1"/>
    <property type="molecule type" value="Genomic_DNA"/>
</dbReference>
<dbReference type="EMBL" id="SGNZ01000003">
    <property type="protein sequence ID" value="TRA94681.1"/>
    <property type="molecule type" value="Genomic_DNA"/>
</dbReference>
<dbReference type="SMART" id="SM00895">
    <property type="entry name" value="FCD"/>
    <property type="match status" value="1"/>
</dbReference>
<feature type="domain" description="HTH gntR-type" evidence="4">
    <location>
        <begin position="7"/>
        <end position="74"/>
    </location>
</feature>
<dbReference type="Proteomes" id="UP000319481">
    <property type="component" value="Unassembled WGS sequence"/>
</dbReference>
<evidence type="ECO:0000259" key="4">
    <source>
        <dbReference type="PROSITE" id="PS50949"/>
    </source>
</evidence>
<organism evidence="5 9">
    <name type="scientific">Agrobacterium salinitolerans</name>
    <dbReference type="NCBI Taxonomy" id="1183413"/>
    <lineage>
        <taxon>Bacteria</taxon>
        <taxon>Pseudomonadati</taxon>
        <taxon>Pseudomonadota</taxon>
        <taxon>Alphaproteobacteria</taxon>
        <taxon>Hyphomicrobiales</taxon>
        <taxon>Rhizobiaceae</taxon>
        <taxon>Rhizobium/Agrobacterium group</taxon>
        <taxon>Agrobacterium</taxon>
    </lineage>
</organism>
<reference evidence="7" key="3">
    <citation type="submission" date="2022-10" db="EMBL/GenBank/DDBJ databases">
        <title>Complete genome sequence of Agrobacterium salinitolerans CFBP5507.</title>
        <authorList>
            <person name="Tchabashvili S."/>
            <person name="Yen H.-C."/>
            <person name="Haryono M."/>
            <person name="Lin Y.-C."/>
            <person name="Lai E.-M."/>
            <person name="Kuo C.-H."/>
        </authorList>
    </citation>
    <scope>NUCLEOTIDE SEQUENCE</scope>
    <source>
        <strain evidence="7">CFBP5507</strain>
    </source>
</reference>
<reference evidence="5" key="4">
    <citation type="submission" date="2022-12" db="EMBL/GenBank/DDBJ databases">
        <title>Draft genome sequences of 22 rhizogenic Agrobacterium biovar 1 strains, the causative agent of hairy root disease.</title>
        <authorList>
            <person name="Kim N."/>
            <person name="Vargas P."/>
            <person name="Rediers H."/>
        </authorList>
    </citation>
    <scope>NUCLEOTIDE SEQUENCE</scope>
    <source>
        <strain evidence="5">ST15.13.006</strain>
    </source>
</reference>
<dbReference type="GO" id="GO:0003700">
    <property type="term" value="F:DNA-binding transcription factor activity"/>
    <property type="evidence" value="ECO:0007669"/>
    <property type="project" value="InterPro"/>
</dbReference>
<dbReference type="Pfam" id="PF07729">
    <property type="entry name" value="FCD"/>
    <property type="match status" value="1"/>
</dbReference>
<dbReference type="Gene3D" id="1.10.10.10">
    <property type="entry name" value="Winged helix-like DNA-binding domain superfamily/Winged helix DNA-binding domain"/>
    <property type="match status" value="1"/>
</dbReference>
<evidence type="ECO:0000256" key="3">
    <source>
        <dbReference type="ARBA" id="ARBA00023163"/>
    </source>
</evidence>
<accession>A0A1S9EZE6</accession>
<dbReference type="Proteomes" id="UP000298735">
    <property type="component" value="Chromosome Circular"/>
</dbReference>
<evidence type="ECO:0000256" key="1">
    <source>
        <dbReference type="ARBA" id="ARBA00023015"/>
    </source>
</evidence>
<dbReference type="PROSITE" id="PS50949">
    <property type="entry name" value="HTH_GNTR"/>
    <property type="match status" value="1"/>
</dbReference>
<dbReference type="OrthoDB" id="7192778at2"/>
<reference evidence="6" key="2">
    <citation type="submission" date="2019-02" db="EMBL/GenBank/DDBJ databases">
        <authorList>
            <person name="Baeyen S."/>
        </authorList>
    </citation>
    <scope>NUCLEOTIDE SEQUENCE</scope>
    <source>
        <strain evidence="6">GBBC3283</strain>
    </source>
</reference>
<dbReference type="InterPro" id="IPR008920">
    <property type="entry name" value="TF_FadR/GntR_C"/>
</dbReference>
<dbReference type="SMART" id="SM00345">
    <property type="entry name" value="HTH_GNTR"/>
    <property type="match status" value="1"/>
</dbReference>
<evidence type="ECO:0000313" key="7">
    <source>
        <dbReference type="EMBL" id="UYZ08444.1"/>
    </source>
</evidence>
<proteinExistence type="predicted"/>
<keyword evidence="3" id="KW-0804">Transcription</keyword>
<dbReference type="Pfam" id="PF00392">
    <property type="entry name" value="GntR"/>
    <property type="match status" value="1"/>
</dbReference>
<dbReference type="Proteomes" id="UP001151018">
    <property type="component" value="Unassembled WGS sequence"/>
</dbReference>
<evidence type="ECO:0000313" key="8">
    <source>
        <dbReference type="Proteomes" id="UP000319481"/>
    </source>
</evidence>
<dbReference type="SUPFAM" id="SSF46785">
    <property type="entry name" value="Winged helix' DNA-binding domain"/>
    <property type="match status" value="1"/>
</dbReference>
<protein>
    <submittedName>
        <fullName evidence="5">GntR family transcriptional regulator</fullName>
    </submittedName>
</protein>
<dbReference type="EMBL" id="JAPZLR010000001">
    <property type="protein sequence ID" value="MCZ7936273.1"/>
    <property type="molecule type" value="Genomic_DNA"/>
</dbReference>